<dbReference type="PROSITE" id="PS01358">
    <property type="entry name" value="ZF_RANBP2_1"/>
    <property type="match status" value="1"/>
</dbReference>
<dbReference type="EMBL" id="CAJNNV010029304">
    <property type="protein sequence ID" value="CAE8627956.1"/>
    <property type="molecule type" value="Genomic_DNA"/>
</dbReference>
<sequence length="398" mass="43421">MAVLSDQGSHCALAECRQLDFLPFRCECCGSSYCLDHFRCEAHRCPKAAGRDNRVLVCPFCQKAVALLAGQDPNLTWQEHAEGICPCPGGRPAARPKDRCPAPGCREILTPSGSLQCSRCRRRVCLKHRFEDTHDCVPVPGHGKQQQQQQQQRLQLLQKMKAVALREARPKPKPKPRCAPVAPTSAVQRVSDDKRQSRVTSRSAPAAGSRASAKGKARVPSSPKERKPGCTRRSRSRSRSRKKTSRSSRASTQDLASKVAADVKLSVFHDLKAQPSSSLPPAIGVLTEAQPSSSPGPSSGPPSVLPRSSPELPEQQQEQQEQSQQQQQQQQPQQQQQQQQPGTQSWRCATCTLDNSPSSLVCHACGVGRVRRRKGSQWQRSLGGGKSSGTGQVIDLSD</sequence>
<dbReference type="InterPro" id="IPR036443">
    <property type="entry name" value="Znf_RanBP2_sf"/>
</dbReference>
<dbReference type="PROSITE" id="PS50199">
    <property type="entry name" value="ZF_RANBP2_2"/>
    <property type="match status" value="1"/>
</dbReference>
<dbReference type="InterPro" id="IPR057357">
    <property type="entry name" value="Znf-C2H2_ZFAND2A/B"/>
</dbReference>
<comment type="caution">
    <text evidence="9">The sequence shown here is derived from an EMBL/GenBank/DDBJ whole genome shotgun (WGS) entry which is preliminary data.</text>
</comment>
<dbReference type="EMBL" id="CAJNNW010034072">
    <property type="protein sequence ID" value="CAE8721494.1"/>
    <property type="molecule type" value="Genomic_DNA"/>
</dbReference>
<evidence type="ECO:0000256" key="6">
    <source>
        <dbReference type="SAM" id="MobiDB-lite"/>
    </source>
</evidence>
<evidence type="ECO:0000313" key="9">
    <source>
        <dbReference type="EMBL" id="CAE8627956.1"/>
    </source>
</evidence>
<evidence type="ECO:0008006" key="12">
    <source>
        <dbReference type="Google" id="ProtNLM"/>
    </source>
</evidence>
<dbReference type="Gene3D" id="4.10.1110.10">
    <property type="entry name" value="AN1-like Zinc finger"/>
    <property type="match status" value="2"/>
</dbReference>
<name>A0A813GSD6_POLGL</name>
<keyword evidence="3 5" id="KW-0863">Zinc-finger</keyword>
<dbReference type="Proteomes" id="UP000654075">
    <property type="component" value="Unassembled WGS sequence"/>
</dbReference>
<dbReference type="OrthoDB" id="431929at2759"/>
<feature type="region of interest" description="Disordered" evidence="6">
    <location>
        <begin position="274"/>
        <end position="340"/>
    </location>
</feature>
<evidence type="ECO:0000256" key="1">
    <source>
        <dbReference type="ARBA" id="ARBA00022723"/>
    </source>
</evidence>
<keyword evidence="2" id="KW-0677">Repeat</keyword>
<feature type="region of interest" description="Disordered" evidence="6">
    <location>
        <begin position="373"/>
        <end position="398"/>
    </location>
</feature>
<dbReference type="PROSITE" id="PS51039">
    <property type="entry name" value="ZF_AN1"/>
    <property type="match status" value="2"/>
</dbReference>
<dbReference type="PANTHER" id="PTHR14677:SF20">
    <property type="entry name" value="ZINC FINGER AN1-TYPE CONTAINING 2A-RELATED"/>
    <property type="match status" value="1"/>
</dbReference>
<keyword evidence="1" id="KW-0479">Metal-binding</keyword>
<dbReference type="PANTHER" id="PTHR14677">
    <property type="entry name" value="ARSENITE INDUCUBLE RNA ASSOCIATED PROTEIN AIP-1-RELATED"/>
    <property type="match status" value="1"/>
</dbReference>
<evidence type="ECO:0000313" key="11">
    <source>
        <dbReference type="Proteomes" id="UP000654075"/>
    </source>
</evidence>
<dbReference type="Gene3D" id="4.10.1060.10">
    <property type="entry name" value="Zinc finger, RanBP2-type"/>
    <property type="match status" value="1"/>
</dbReference>
<dbReference type="Pfam" id="PF25403">
    <property type="entry name" value="zf-C2H2_ZFAND2"/>
    <property type="match status" value="1"/>
</dbReference>
<dbReference type="InterPro" id="IPR001876">
    <property type="entry name" value="Znf_RanBP2"/>
</dbReference>
<dbReference type="GO" id="GO:0005737">
    <property type="term" value="C:cytoplasm"/>
    <property type="evidence" value="ECO:0007669"/>
    <property type="project" value="TreeGrafter"/>
</dbReference>
<dbReference type="InterPro" id="IPR035896">
    <property type="entry name" value="AN1-like_Znf"/>
</dbReference>
<protein>
    <recommendedName>
        <fullName evidence="12">RanBP2-type domain-containing protein</fullName>
    </recommendedName>
</protein>
<feature type="domain" description="AN1-type" evidence="8">
    <location>
        <begin position="5"/>
        <end position="53"/>
    </location>
</feature>
<feature type="compositionally biased region" description="Low complexity" evidence="6">
    <location>
        <begin position="305"/>
        <end position="340"/>
    </location>
</feature>
<proteinExistence type="predicted"/>
<feature type="domain" description="AN1-type" evidence="8">
    <location>
        <begin position="94"/>
        <end position="144"/>
    </location>
</feature>
<gene>
    <name evidence="9" type="ORF">PGLA1383_LOCUS44659</name>
    <name evidence="10" type="ORF">PGLA2088_LOCUS41956</name>
</gene>
<reference evidence="9" key="1">
    <citation type="submission" date="2021-02" db="EMBL/GenBank/DDBJ databases">
        <authorList>
            <person name="Dougan E. K."/>
            <person name="Rhodes N."/>
            <person name="Thang M."/>
            <person name="Chan C."/>
        </authorList>
    </citation>
    <scope>NUCLEOTIDE SEQUENCE</scope>
</reference>
<dbReference type="Proteomes" id="UP000626109">
    <property type="component" value="Unassembled WGS sequence"/>
</dbReference>
<evidence type="ECO:0000256" key="4">
    <source>
        <dbReference type="ARBA" id="ARBA00022833"/>
    </source>
</evidence>
<evidence type="ECO:0000256" key="3">
    <source>
        <dbReference type="ARBA" id="ARBA00022771"/>
    </source>
</evidence>
<keyword evidence="11" id="KW-1185">Reference proteome</keyword>
<dbReference type="Pfam" id="PF01428">
    <property type="entry name" value="zf-AN1"/>
    <property type="match status" value="2"/>
</dbReference>
<feature type="compositionally biased region" description="Low complexity" evidence="6">
    <location>
        <begin position="201"/>
        <end position="214"/>
    </location>
</feature>
<accession>A0A813GSD6</accession>
<evidence type="ECO:0000256" key="5">
    <source>
        <dbReference type="PROSITE-ProRule" id="PRU00322"/>
    </source>
</evidence>
<evidence type="ECO:0000259" key="7">
    <source>
        <dbReference type="PROSITE" id="PS50199"/>
    </source>
</evidence>
<dbReference type="AlphaFoldDB" id="A0A813GSD6"/>
<dbReference type="SMART" id="SM00154">
    <property type="entry name" value="ZnF_AN1"/>
    <property type="match status" value="2"/>
</dbReference>
<feature type="region of interest" description="Disordered" evidence="6">
    <location>
        <begin position="167"/>
        <end position="256"/>
    </location>
</feature>
<feature type="domain" description="RanBP2-type" evidence="7">
    <location>
        <begin position="340"/>
        <end position="371"/>
    </location>
</feature>
<organism evidence="9 11">
    <name type="scientific">Polarella glacialis</name>
    <name type="common">Dinoflagellate</name>
    <dbReference type="NCBI Taxonomy" id="89957"/>
    <lineage>
        <taxon>Eukaryota</taxon>
        <taxon>Sar</taxon>
        <taxon>Alveolata</taxon>
        <taxon>Dinophyceae</taxon>
        <taxon>Suessiales</taxon>
        <taxon>Suessiaceae</taxon>
        <taxon>Polarella</taxon>
    </lineage>
</organism>
<dbReference type="GO" id="GO:0008270">
    <property type="term" value="F:zinc ion binding"/>
    <property type="evidence" value="ECO:0007669"/>
    <property type="project" value="UniProtKB-KW"/>
</dbReference>
<evidence type="ECO:0000259" key="8">
    <source>
        <dbReference type="PROSITE" id="PS51039"/>
    </source>
</evidence>
<dbReference type="InterPro" id="IPR000058">
    <property type="entry name" value="Znf_AN1"/>
</dbReference>
<evidence type="ECO:0000313" key="10">
    <source>
        <dbReference type="EMBL" id="CAE8721494.1"/>
    </source>
</evidence>
<dbReference type="SUPFAM" id="SSF90209">
    <property type="entry name" value="Ran binding protein zinc finger-like"/>
    <property type="match status" value="1"/>
</dbReference>
<feature type="compositionally biased region" description="Basic residues" evidence="6">
    <location>
        <begin position="229"/>
        <end position="246"/>
    </location>
</feature>
<keyword evidence="4" id="KW-0862">Zinc</keyword>
<dbReference type="SMART" id="SM00547">
    <property type="entry name" value="ZnF_RBZ"/>
    <property type="match status" value="1"/>
</dbReference>
<evidence type="ECO:0000256" key="2">
    <source>
        <dbReference type="ARBA" id="ARBA00022737"/>
    </source>
</evidence>
<dbReference type="SUPFAM" id="SSF118310">
    <property type="entry name" value="AN1-like Zinc finger"/>
    <property type="match status" value="2"/>
</dbReference>